<dbReference type="AlphaFoldDB" id="A0A1T5HUH7"/>
<keyword evidence="2" id="KW-1185">Reference proteome</keyword>
<evidence type="ECO:0000313" key="1">
    <source>
        <dbReference type="EMBL" id="SKC24325.1"/>
    </source>
</evidence>
<name>A0A1T5HUH7_9BACT</name>
<proteinExistence type="predicted"/>
<dbReference type="RefSeq" id="WP_079559245.1">
    <property type="nucleotide sequence ID" value="NZ_CP021904.1"/>
</dbReference>
<dbReference type="EMBL" id="FUYV01000091">
    <property type="protein sequence ID" value="SKC24325.1"/>
    <property type="molecule type" value="Genomic_DNA"/>
</dbReference>
<evidence type="ECO:0000313" key="2">
    <source>
        <dbReference type="Proteomes" id="UP000191055"/>
    </source>
</evidence>
<accession>A0A1T5HUH7</accession>
<sequence>MHKIGCNYKGVHYFGNDYVLFIIDLINNNRITEFNENMPNFIFTLDNKFEVLRIQKNYGELIEKLQGFLIVNYDFPNAHDLISKVDELAMDIP</sequence>
<dbReference type="KEGG" id="asx:CDL62_15755"/>
<dbReference type="Proteomes" id="UP000191055">
    <property type="component" value="Unassembled WGS sequence"/>
</dbReference>
<reference evidence="1 2" key="1">
    <citation type="submission" date="2017-02" db="EMBL/GenBank/DDBJ databases">
        <authorList>
            <person name="Peterson S.W."/>
        </authorList>
    </citation>
    <scope>NUCLEOTIDE SEQUENCE [LARGE SCALE GENOMIC DNA]</scope>
    <source>
        <strain evidence="1 2">DSM 24412</strain>
    </source>
</reference>
<protein>
    <submittedName>
        <fullName evidence="1">Uncharacterized protein</fullName>
    </submittedName>
</protein>
<organism evidence="1 2">
    <name type="scientific">Alkalitalea saponilacus</name>
    <dbReference type="NCBI Taxonomy" id="889453"/>
    <lineage>
        <taxon>Bacteria</taxon>
        <taxon>Pseudomonadati</taxon>
        <taxon>Bacteroidota</taxon>
        <taxon>Bacteroidia</taxon>
        <taxon>Marinilabiliales</taxon>
        <taxon>Marinilabiliaceae</taxon>
        <taxon>Alkalitalea</taxon>
    </lineage>
</organism>
<gene>
    <name evidence="1" type="ORF">SAMN03080601_03627</name>
</gene>